<reference evidence="1" key="1">
    <citation type="journal article" date="2013" name="J. Plant Res.">
        <title>Effect of fungi and light on seed germination of three Opuntia species from semiarid lands of central Mexico.</title>
        <authorList>
            <person name="Delgado-Sanchez P."/>
            <person name="Jimenez-Bremont J.F."/>
            <person name="Guerrero-Gonzalez Mde L."/>
            <person name="Flores J."/>
        </authorList>
    </citation>
    <scope>NUCLEOTIDE SEQUENCE</scope>
    <source>
        <tissue evidence="1">Cladode</tissue>
    </source>
</reference>
<reference evidence="1" key="2">
    <citation type="submission" date="2020-07" db="EMBL/GenBank/DDBJ databases">
        <authorList>
            <person name="Vera ALvarez R."/>
            <person name="Arias-Moreno D.M."/>
            <person name="Jimenez-Jacinto V."/>
            <person name="Jimenez-Bremont J.F."/>
            <person name="Swaminathan K."/>
            <person name="Moose S.P."/>
            <person name="Guerrero-Gonzalez M.L."/>
            <person name="Marino-Ramirez L."/>
            <person name="Landsman D."/>
            <person name="Rodriguez-Kessler M."/>
            <person name="Delgado-Sanchez P."/>
        </authorList>
    </citation>
    <scope>NUCLEOTIDE SEQUENCE</scope>
    <source>
        <tissue evidence="1">Cladode</tissue>
    </source>
</reference>
<dbReference type="AlphaFoldDB" id="A0A7C9AET2"/>
<name>A0A7C9AET2_OPUST</name>
<proteinExistence type="predicted"/>
<dbReference type="EMBL" id="GISG01222111">
    <property type="protein sequence ID" value="MBA4663895.1"/>
    <property type="molecule type" value="Transcribed_RNA"/>
</dbReference>
<sequence>MMFLYLSLVYEKMDFSKLCDLQIFIFRLEDGTRVCHRLIEKEREHFITQIIVSCNILTSLGNCVSPRNMLEEILCRGNGSCRNNWSPPAFRSTAPFFRL</sequence>
<protein>
    <submittedName>
        <fullName evidence="1">Uncharacterized protein</fullName>
    </submittedName>
</protein>
<accession>A0A7C9AET2</accession>
<evidence type="ECO:0000313" key="1">
    <source>
        <dbReference type="EMBL" id="MBA4663895.1"/>
    </source>
</evidence>
<organism evidence="1">
    <name type="scientific">Opuntia streptacantha</name>
    <name type="common">Prickly pear cactus</name>
    <name type="synonym">Opuntia cardona</name>
    <dbReference type="NCBI Taxonomy" id="393608"/>
    <lineage>
        <taxon>Eukaryota</taxon>
        <taxon>Viridiplantae</taxon>
        <taxon>Streptophyta</taxon>
        <taxon>Embryophyta</taxon>
        <taxon>Tracheophyta</taxon>
        <taxon>Spermatophyta</taxon>
        <taxon>Magnoliopsida</taxon>
        <taxon>eudicotyledons</taxon>
        <taxon>Gunneridae</taxon>
        <taxon>Pentapetalae</taxon>
        <taxon>Caryophyllales</taxon>
        <taxon>Cactineae</taxon>
        <taxon>Cactaceae</taxon>
        <taxon>Opuntioideae</taxon>
        <taxon>Opuntia</taxon>
    </lineage>
</organism>